<feature type="signal peptide" evidence="1">
    <location>
        <begin position="1"/>
        <end position="15"/>
    </location>
</feature>
<evidence type="ECO:0000313" key="3">
    <source>
        <dbReference type="WBParaSite" id="L893_g19238.t1"/>
    </source>
</evidence>
<keyword evidence="1" id="KW-0732">Signal</keyword>
<dbReference type="AlphaFoldDB" id="A0A1I7YSF5"/>
<protein>
    <submittedName>
        <fullName evidence="3">Secreted protein</fullName>
    </submittedName>
</protein>
<feature type="chain" id="PRO_5013017823" evidence="1">
    <location>
        <begin position="16"/>
        <end position="117"/>
    </location>
</feature>
<name>A0A1I7YSF5_9BILA</name>
<sequence length="117" mass="13612">MIVFIINYFLLRFLGCPTLRSYRRSEYSDTLLRRRKRPTVVSASDDSSAARVQLLNQLRAIVYVTLIPKQSTITALSIHFFAVLLFCGRTTTNGTTAPEVRIREVPKIMWKIAQWFW</sequence>
<proteinExistence type="predicted"/>
<evidence type="ECO:0000313" key="2">
    <source>
        <dbReference type="Proteomes" id="UP000095287"/>
    </source>
</evidence>
<dbReference type="Proteomes" id="UP000095287">
    <property type="component" value="Unplaced"/>
</dbReference>
<accession>A0A1I7YSF5</accession>
<reference evidence="3" key="1">
    <citation type="submission" date="2016-11" db="UniProtKB">
        <authorList>
            <consortium name="WormBaseParasite"/>
        </authorList>
    </citation>
    <scope>IDENTIFICATION</scope>
</reference>
<evidence type="ECO:0000256" key="1">
    <source>
        <dbReference type="SAM" id="SignalP"/>
    </source>
</evidence>
<dbReference type="WBParaSite" id="L893_g19238.t1">
    <property type="protein sequence ID" value="L893_g19238.t1"/>
    <property type="gene ID" value="L893_g19238"/>
</dbReference>
<keyword evidence="2" id="KW-1185">Reference proteome</keyword>
<organism evidence="2 3">
    <name type="scientific">Steinernema glaseri</name>
    <dbReference type="NCBI Taxonomy" id="37863"/>
    <lineage>
        <taxon>Eukaryota</taxon>
        <taxon>Metazoa</taxon>
        <taxon>Ecdysozoa</taxon>
        <taxon>Nematoda</taxon>
        <taxon>Chromadorea</taxon>
        <taxon>Rhabditida</taxon>
        <taxon>Tylenchina</taxon>
        <taxon>Panagrolaimomorpha</taxon>
        <taxon>Strongyloidoidea</taxon>
        <taxon>Steinernematidae</taxon>
        <taxon>Steinernema</taxon>
    </lineage>
</organism>